<feature type="transmembrane region" description="Helical" evidence="1">
    <location>
        <begin position="54"/>
        <end position="79"/>
    </location>
</feature>
<name>A0A1W1XJM9_9NEIS</name>
<evidence type="ECO:0000256" key="1">
    <source>
        <dbReference type="SAM" id="Phobius"/>
    </source>
</evidence>
<keyword evidence="1" id="KW-0472">Membrane</keyword>
<dbReference type="AlphaFoldDB" id="A0A1W1XJM9"/>
<keyword evidence="3" id="KW-1185">Reference proteome</keyword>
<organism evidence="2 3">
    <name type="scientific">Andreprevotia lacus DSM 23236</name>
    <dbReference type="NCBI Taxonomy" id="1121001"/>
    <lineage>
        <taxon>Bacteria</taxon>
        <taxon>Pseudomonadati</taxon>
        <taxon>Pseudomonadota</taxon>
        <taxon>Betaproteobacteria</taxon>
        <taxon>Neisseriales</taxon>
        <taxon>Chitinibacteraceae</taxon>
        <taxon>Andreprevotia</taxon>
    </lineage>
</organism>
<dbReference type="RefSeq" id="WP_084090433.1">
    <property type="nucleotide sequence ID" value="NZ_FWXD01000009.1"/>
</dbReference>
<sequence length="123" mass="12745">MAEPISTTAASASLGIPALLSLVPGVDPAVVWGAFAGAVVFVLASDELTRLKKVVFFCISFGAGCLCASLVTGLIAGVIPRTVEVSRGIGAMVAAAVIVKILQWLIRRADNPDQALKDWRAPK</sequence>
<feature type="transmembrane region" description="Helical" evidence="1">
    <location>
        <begin position="29"/>
        <end position="45"/>
    </location>
</feature>
<dbReference type="EMBL" id="FWXD01000009">
    <property type="protein sequence ID" value="SMC24179.1"/>
    <property type="molecule type" value="Genomic_DNA"/>
</dbReference>
<reference evidence="2 3" key="1">
    <citation type="submission" date="2017-04" db="EMBL/GenBank/DDBJ databases">
        <authorList>
            <person name="Afonso C.L."/>
            <person name="Miller P.J."/>
            <person name="Scott M.A."/>
            <person name="Spackman E."/>
            <person name="Goraichik I."/>
            <person name="Dimitrov K.M."/>
            <person name="Suarez D.L."/>
            <person name="Swayne D.E."/>
        </authorList>
    </citation>
    <scope>NUCLEOTIDE SEQUENCE [LARGE SCALE GENOMIC DNA]</scope>
    <source>
        <strain evidence="2 3">DSM 23236</strain>
    </source>
</reference>
<evidence type="ECO:0000313" key="2">
    <source>
        <dbReference type="EMBL" id="SMC24179.1"/>
    </source>
</evidence>
<keyword evidence="1" id="KW-0812">Transmembrane</keyword>
<dbReference type="STRING" id="1121001.SAMN02745857_01770"/>
<dbReference type="Pfam" id="PF16931">
    <property type="entry name" value="Phage_holin_8"/>
    <property type="match status" value="1"/>
</dbReference>
<gene>
    <name evidence="2" type="ORF">SAMN02745857_01770</name>
</gene>
<protein>
    <submittedName>
        <fullName evidence="2">Putative phage holin</fullName>
    </submittedName>
</protein>
<accession>A0A1W1XJM9</accession>
<keyword evidence="1" id="KW-1133">Transmembrane helix</keyword>
<dbReference type="InterPro" id="IPR032637">
    <property type="entry name" value="Phage_holin-like"/>
</dbReference>
<dbReference type="OrthoDB" id="9023487at2"/>
<feature type="transmembrane region" description="Helical" evidence="1">
    <location>
        <begin position="85"/>
        <end position="106"/>
    </location>
</feature>
<dbReference type="Proteomes" id="UP000192761">
    <property type="component" value="Unassembled WGS sequence"/>
</dbReference>
<proteinExistence type="predicted"/>
<evidence type="ECO:0000313" key="3">
    <source>
        <dbReference type="Proteomes" id="UP000192761"/>
    </source>
</evidence>